<dbReference type="AlphaFoldDB" id="A0A9P7FAI1"/>
<evidence type="ECO:0000313" key="1">
    <source>
        <dbReference type="EMBL" id="KAG2112043.1"/>
    </source>
</evidence>
<dbReference type="RefSeq" id="XP_041295100.1">
    <property type="nucleotide sequence ID" value="XM_041431133.1"/>
</dbReference>
<sequence>MNCHLTPNFHFASHVLKYINIYGPAYTWWVISYERAISILSKTNHNRHRGGKVEGTFMRA</sequence>
<dbReference type="GeneID" id="64693392"/>
<proteinExistence type="predicted"/>
<dbReference type="OrthoDB" id="2665606at2759"/>
<comment type="caution">
    <text evidence="1">The sequence shown here is derived from an EMBL/GenBank/DDBJ whole genome shotgun (WGS) entry which is preliminary data.</text>
</comment>
<dbReference type="Proteomes" id="UP000823399">
    <property type="component" value="Unassembled WGS sequence"/>
</dbReference>
<gene>
    <name evidence="1" type="ORF">F5147DRAFT_573059</name>
</gene>
<dbReference type="EMBL" id="JABBWM010000016">
    <property type="protein sequence ID" value="KAG2112043.1"/>
    <property type="molecule type" value="Genomic_DNA"/>
</dbReference>
<reference evidence="1" key="1">
    <citation type="journal article" date="2020" name="New Phytol.">
        <title>Comparative genomics reveals dynamic genome evolution in host specialist ectomycorrhizal fungi.</title>
        <authorList>
            <person name="Lofgren L.A."/>
            <person name="Nguyen N.H."/>
            <person name="Vilgalys R."/>
            <person name="Ruytinx J."/>
            <person name="Liao H.L."/>
            <person name="Branco S."/>
            <person name="Kuo A."/>
            <person name="LaButti K."/>
            <person name="Lipzen A."/>
            <person name="Andreopoulos W."/>
            <person name="Pangilinan J."/>
            <person name="Riley R."/>
            <person name="Hundley H."/>
            <person name="Na H."/>
            <person name="Barry K."/>
            <person name="Grigoriev I.V."/>
            <person name="Stajich J.E."/>
            <person name="Kennedy P.G."/>
        </authorList>
    </citation>
    <scope>NUCLEOTIDE SEQUENCE</scope>
    <source>
        <strain evidence="1">FC423</strain>
    </source>
</reference>
<name>A0A9P7FAI1_9AGAM</name>
<keyword evidence="2" id="KW-1185">Reference proteome</keyword>
<evidence type="ECO:0000313" key="2">
    <source>
        <dbReference type="Proteomes" id="UP000823399"/>
    </source>
</evidence>
<accession>A0A9P7FAI1</accession>
<organism evidence="1 2">
    <name type="scientific">Suillus discolor</name>
    <dbReference type="NCBI Taxonomy" id="1912936"/>
    <lineage>
        <taxon>Eukaryota</taxon>
        <taxon>Fungi</taxon>
        <taxon>Dikarya</taxon>
        <taxon>Basidiomycota</taxon>
        <taxon>Agaricomycotina</taxon>
        <taxon>Agaricomycetes</taxon>
        <taxon>Agaricomycetidae</taxon>
        <taxon>Boletales</taxon>
        <taxon>Suillineae</taxon>
        <taxon>Suillaceae</taxon>
        <taxon>Suillus</taxon>
    </lineage>
</organism>
<protein>
    <submittedName>
        <fullName evidence="1">Uncharacterized protein</fullName>
    </submittedName>
</protein>